<organism evidence="2 3">
    <name type="scientific">Candidatus Blautia merdavium</name>
    <dbReference type="NCBI Taxonomy" id="2838494"/>
    <lineage>
        <taxon>Bacteria</taxon>
        <taxon>Bacillati</taxon>
        <taxon>Bacillota</taxon>
        <taxon>Clostridia</taxon>
        <taxon>Lachnospirales</taxon>
        <taxon>Lachnospiraceae</taxon>
        <taxon>Blautia</taxon>
    </lineage>
</organism>
<reference evidence="2" key="2">
    <citation type="submission" date="2021-04" db="EMBL/GenBank/DDBJ databases">
        <authorList>
            <person name="Gilroy R."/>
        </authorList>
    </citation>
    <scope>NUCLEOTIDE SEQUENCE</scope>
    <source>
        <strain evidence="2">ChiBcec2-3848</strain>
    </source>
</reference>
<evidence type="ECO:0008006" key="4">
    <source>
        <dbReference type="Google" id="ProtNLM"/>
    </source>
</evidence>
<evidence type="ECO:0000256" key="1">
    <source>
        <dbReference type="SAM" id="Phobius"/>
    </source>
</evidence>
<keyword evidence="1" id="KW-1133">Transmembrane helix</keyword>
<feature type="transmembrane region" description="Helical" evidence="1">
    <location>
        <begin position="54"/>
        <end position="72"/>
    </location>
</feature>
<feature type="transmembrane region" description="Helical" evidence="1">
    <location>
        <begin position="213"/>
        <end position="231"/>
    </location>
</feature>
<name>A0A9D2TBW3_9FIRM</name>
<dbReference type="Proteomes" id="UP000823886">
    <property type="component" value="Unassembled WGS sequence"/>
</dbReference>
<gene>
    <name evidence="2" type="ORF">H9753_05270</name>
</gene>
<proteinExistence type="predicted"/>
<reference evidence="2" key="1">
    <citation type="journal article" date="2021" name="PeerJ">
        <title>Extensive microbial diversity within the chicken gut microbiome revealed by metagenomics and culture.</title>
        <authorList>
            <person name="Gilroy R."/>
            <person name="Ravi A."/>
            <person name="Getino M."/>
            <person name="Pursley I."/>
            <person name="Horton D.L."/>
            <person name="Alikhan N.F."/>
            <person name="Baker D."/>
            <person name="Gharbi K."/>
            <person name="Hall N."/>
            <person name="Watson M."/>
            <person name="Adriaenssens E.M."/>
            <person name="Foster-Nyarko E."/>
            <person name="Jarju S."/>
            <person name="Secka A."/>
            <person name="Antonio M."/>
            <person name="Oren A."/>
            <person name="Chaudhuri R.R."/>
            <person name="La Ragione R."/>
            <person name="Hildebrand F."/>
            <person name="Pallen M.J."/>
        </authorList>
    </citation>
    <scope>NUCLEOTIDE SEQUENCE</scope>
    <source>
        <strain evidence="2">ChiBcec2-3848</strain>
    </source>
</reference>
<accession>A0A9D2TBW3</accession>
<feature type="transmembrane region" description="Helical" evidence="1">
    <location>
        <begin position="157"/>
        <end position="179"/>
    </location>
</feature>
<evidence type="ECO:0000313" key="2">
    <source>
        <dbReference type="EMBL" id="HJC63013.1"/>
    </source>
</evidence>
<dbReference type="AlphaFoldDB" id="A0A9D2TBW3"/>
<protein>
    <recommendedName>
        <fullName evidence="4">Transmembrane protein</fullName>
    </recommendedName>
</protein>
<feature type="transmembrane region" description="Helical" evidence="1">
    <location>
        <begin position="128"/>
        <end position="151"/>
    </location>
</feature>
<feature type="transmembrane region" description="Helical" evidence="1">
    <location>
        <begin position="84"/>
        <end position="107"/>
    </location>
</feature>
<evidence type="ECO:0000313" key="3">
    <source>
        <dbReference type="Proteomes" id="UP000823886"/>
    </source>
</evidence>
<sequence>MRKKEPWKAELANAFACPKPAGKQAFLENLKQGEAPPESPAQWMLGQAAYIQKSTWILSAAAFLAAWAAGAVCRQQGNAQGLLWSFAAMVPFLILFAAGELVKADLYGMRELERSARFSSEKILSTKLVLLGSFDGVLFLPAFFLSVLWGSWSALRIFFLLFLPYMTAAFVCLGILLLVSGQTALWYCLAASIGISCSSFAVIRSTWMEHFPLYWLFLAAGLLLAGVAAEISRLKRKEGIIHDEAYC</sequence>
<keyword evidence="1" id="KW-0472">Membrane</keyword>
<keyword evidence="1" id="KW-0812">Transmembrane</keyword>
<feature type="transmembrane region" description="Helical" evidence="1">
    <location>
        <begin position="186"/>
        <end position="207"/>
    </location>
</feature>
<comment type="caution">
    <text evidence="2">The sequence shown here is derived from an EMBL/GenBank/DDBJ whole genome shotgun (WGS) entry which is preliminary data.</text>
</comment>
<dbReference type="EMBL" id="DWVZ01000066">
    <property type="protein sequence ID" value="HJC63013.1"/>
    <property type="molecule type" value="Genomic_DNA"/>
</dbReference>